<keyword evidence="1" id="KW-0175">Coiled coil</keyword>
<dbReference type="EMBL" id="JBEWYP010000001">
    <property type="protein sequence ID" value="MET7028229.1"/>
    <property type="molecule type" value="Genomic_DNA"/>
</dbReference>
<proteinExistence type="predicted"/>
<organism evidence="2 3">
    <name type="scientific">Sediminicola luteus</name>
    <dbReference type="NCBI Taxonomy" id="319238"/>
    <lineage>
        <taxon>Bacteria</taxon>
        <taxon>Pseudomonadati</taxon>
        <taxon>Bacteroidota</taxon>
        <taxon>Flavobacteriia</taxon>
        <taxon>Flavobacteriales</taxon>
        <taxon>Flavobacteriaceae</taxon>
        <taxon>Sediminicola</taxon>
    </lineage>
</organism>
<evidence type="ECO:0000313" key="2">
    <source>
        <dbReference type="EMBL" id="MET7028229.1"/>
    </source>
</evidence>
<evidence type="ECO:0000256" key="1">
    <source>
        <dbReference type="SAM" id="Coils"/>
    </source>
</evidence>
<name>A0ABV2TV80_9FLAO</name>
<feature type="coiled-coil region" evidence="1">
    <location>
        <begin position="31"/>
        <end position="58"/>
    </location>
</feature>
<sequence>MKRRFRTPALKNVPELCRYQLIYMCEKYPSKLNETSEQEALQAQLESLTQELEAILLKTGNFENILRTHLENALIEEQELTVLYKQQKAAKKEKRLHQKKRGKNYREIDGLQTIAIKKTPRTNPEEQQEKKRLYREAMLHVHPDKFSMQADKLDLATTITTQLIAIYTTGDLDTLRAFHAHIFQGNDLLTDHIIPQKEIMQPKNNYLHLEIRKMTERLEEAKNKHTYKVLMEYEDPMTFLEELKAYYEDRLFKLRKRTRKG</sequence>
<evidence type="ECO:0000313" key="3">
    <source>
        <dbReference type="Proteomes" id="UP001549773"/>
    </source>
</evidence>
<dbReference type="Proteomes" id="UP001549773">
    <property type="component" value="Unassembled WGS sequence"/>
</dbReference>
<accession>A0ABV2TV80</accession>
<protein>
    <recommendedName>
        <fullName evidence="4">J domain-containing protein</fullName>
    </recommendedName>
</protein>
<dbReference type="RefSeq" id="WP_354617091.1">
    <property type="nucleotide sequence ID" value="NZ_JBEWYP010000001.1"/>
</dbReference>
<gene>
    <name evidence="2" type="ORF">ABXZ32_02425</name>
</gene>
<comment type="caution">
    <text evidence="2">The sequence shown here is derived from an EMBL/GenBank/DDBJ whole genome shotgun (WGS) entry which is preliminary data.</text>
</comment>
<reference evidence="2 3" key="1">
    <citation type="submission" date="2024-07" db="EMBL/GenBank/DDBJ databases">
        <title>The genome sequence of type strain Sediminicola luteus GDMCC 1.2596T.</title>
        <authorList>
            <person name="Liu Y."/>
        </authorList>
    </citation>
    <scope>NUCLEOTIDE SEQUENCE [LARGE SCALE GENOMIC DNA]</scope>
    <source>
        <strain evidence="2 3">GDMCC 1.2596</strain>
    </source>
</reference>
<keyword evidence="3" id="KW-1185">Reference proteome</keyword>
<evidence type="ECO:0008006" key="4">
    <source>
        <dbReference type="Google" id="ProtNLM"/>
    </source>
</evidence>